<evidence type="ECO:0000313" key="3">
    <source>
        <dbReference type="EMBL" id="ODS09706.1"/>
    </source>
</evidence>
<keyword evidence="1" id="KW-0732">Signal</keyword>
<proteinExistence type="predicted"/>
<accession>A0A1E3WIS2</accession>
<evidence type="ECO:0000313" key="2">
    <source>
        <dbReference type="EMBL" id="ODS09648.1"/>
    </source>
</evidence>
<gene>
    <name evidence="3" type="ORF">VSF3289_03269</name>
    <name evidence="2" type="ORF">VSF3289_03312</name>
</gene>
<protein>
    <recommendedName>
        <fullName evidence="5">Lipoprotein</fullName>
    </recommendedName>
</protein>
<evidence type="ECO:0000256" key="1">
    <source>
        <dbReference type="SAM" id="SignalP"/>
    </source>
</evidence>
<sequence>MKTILLCATALLLSACSSTEGLEMPNSPCACSYDGQQLSVPSEAEIQNIIHELVS</sequence>
<dbReference type="PROSITE" id="PS51257">
    <property type="entry name" value="PROKAR_LIPOPROTEIN"/>
    <property type="match status" value="1"/>
</dbReference>
<name>A0A1E3WIS2_9VIBR</name>
<dbReference type="EMBL" id="MDCJ01000006">
    <property type="protein sequence ID" value="ODS09648.1"/>
    <property type="molecule type" value="Genomic_DNA"/>
</dbReference>
<evidence type="ECO:0008006" key="5">
    <source>
        <dbReference type="Google" id="ProtNLM"/>
    </source>
</evidence>
<dbReference type="Proteomes" id="UP000095131">
    <property type="component" value="Unassembled WGS sequence"/>
</dbReference>
<feature type="signal peptide" evidence="1">
    <location>
        <begin position="1"/>
        <end position="20"/>
    </location>
</feature>
<reference evidence="2 4" key="1">
    <citation type="submission" date="2016-08" db="EMBL/GenBank/DDBJ databases">
        <title>Genome sequencing of Vibrio scophthalmi strain FP3289, an isolated from Paralichthys olivaceus.</title>
        <authorList>
            <person name="Han H.-J."/>
        </authorList>
    </citation>
    <scope>NUCLEOTIDE SEQUENCE [LARGE SCALE GENOMIC DNA]</scope>
    <source>
        <strain evidence="2 4">FP3289</strain>
    </source>
</reference>
<dbReference type="AlphaFoldDB" id="A0A1E3WIS2"/>
<dbReference type="EMBL" id="MDCJ01000005">
    <property type="protein sequence ID" value="ODS09706.1"/>
    <property type="molecule type" value="Genomic_DNA"/>
</dbReference>
<dbReference type="RefSeq" id="WP_175422505.1">
    <property type="nucleotide sequence ID" value="NZ_MDCJ01000005.1"/>
</dbReference>
<evidence type="ECO:0000313" key="4">
    <source>
        <dbReference type="Proteomes" id="UP000095131"/>
    </source>
</evidence>
<organism evidence="2 4">
    <name type="scientific">Vibrio scophthalmi</name>
    <dbReference type="NCBI Taxonomy" id="45658"/>
    <lineage>
        <taxon>Bacteria</taxon>
        <taxon>Pseudomonadati</taxon>
        <taxon>Pseudomonadota</taxon>
        <taxon>Gammaproteobacteria</taxon>
        <taxon>Vibrionales</taxon>
        <taxon>Vibrionaceae</taxon>
        <taxon>Vibrio</taxon>
    </lineage>
</organism>
<comment type="caution">
    <text evidence="2">The sequence shown here is derived from an EMBL/GenBank/DDBJ whole genome shotgun (WGS) entry which is preliminary data.</text>
</comment>
<feature type="chain" id="PRO_5009139404" description="Lipoprotein" evidence="1">
    <location>
        <begin position="21"/>
        <end position="55"/>
    </location>
</feature>